<dbReference type="GO" id="GO:0009253">
    <property type="term" value="P:peptidoglycan catabolic process"/>
    <property type="evidence" value="ECO:0007669"/>
    <property type="project" value="InterPro"/>
</dbReference>
<dbReference type="Gene3D" id="3.40.80.10">
    <property type="entry name" value="Peptidoglycan recognition protein-like"/>
    <property type="match status" value="1"/>
</dbReference>
<dbReference type="InterPro" id="IPR051206">
    <property type="entry name" value="NAMLAA_amidase_2"/>
</dbReference>
<keyword evidence="7" id="KW-1185">Reference proteome</keyword>
<dbReference type="GO" id="GO:0008745">
    <property type="term" value="F:N-acetylmuramoyl-L-alanine amidase activity"/>
    <property type="evidence" value="ECO:0007669"/>
    <property type="project" value="UniProtKB-EC"/>
</dbReference>
<reference evidence="6 7" key="1">
    <citation type="submission" date="2016-03" db="EMBL/GenBank/DDBJ databases">
        <title>Niastella vici sp. nov., isolated from farmland soil.</title>
        <authorList>
            <person name="Chen L."/>
            <person name="Wang D."/>
            <person name="Yang S."/>
            <person name="Wang G."/>
        </authorList>
    </citation>
    <scope>NUCLEOTIDE SEQUENCE [LARGE SCALE GENOMIC DNA]</scope>
    <source>
        <strain evidence="6 7">DJ57</strain>
    </source>
</reference>
<dbReference type="CDD" id="cd06583">
    <property type="entry name" value="PGRP"/>
    <property type="match status" value="1"/>
</dbReference>
<dbReference type="PANTHER" id="PTHR30417:SF1">
    <property type="entry name" value="N-ACETYLMURAMOYL-L-ALANINE AMIDASE AMID"/>
    <property type="match status" value="1"/>
</dbReference>
<comment type="catalytic activity">
    <reaction evidence="1">
        <text>Hydrolyzes the link between N-acetylmuramoyl residues and L-amino acid residues in certain cell-wall glycopeptides.</text>
        <dbReference type="EC" id="3.5.1.28"/>
    </reaction>
</comment>
<dbReference type="PANTHER" id="PTHR30417">
    <property type="entry name" value="N-ACETYLMURAMOYL-L-ALANINE AMIDASE AMID"/>
    <property type="match status" value="1"/>
</dbReference>
<evidence type="ECO:0000256" key="4">
    <source>
        <dbReference type="ARBA" id="ARBA00023316"/>
    </source>
</evidence>
<evidence type="ECO:0000256" key="3">
    <source>
        <dbReference type="ARBA" id="ARBA00022801"/>
    </source>
</evidence>
<evidence type="ECO:0000313" key="6">
    <source>
        <dbReference type="EMBL" id="OQP63789.1"/>
    </source>
</evidence>
<gene>
    <name evidence="6" type="ORF">A3860_22890</name>
</gene>
<dbReference type="OrthoDB" id="5327667at2"/>
<evidence type="ECO:0000256" key="1">
    <source>
        <dbReference type="ARBA" id="ARBA00001561"/>
    </source>
</evidence>
<dbReference type="InterPro" id="IPR002502">
    <property type="entry name" value="Amidase_domain"/>
</dbReference>
<dbReference type="Proteomes" id="UP000192796">
    <property type="component" value="Unassembled WGS sequence"/>
</dbReference>
<protein>
    <recommendedName>
        <fullName evidence="2">N-acetylmuramoyl-L-alanine amidase</fullName>
        <ecNumber evidence="2">3.5.1.28</ecNumber>
    </recommendedName>
</protein>
<evidence type="ECO:0000313" key="7">
    <source>
        <dbReference type="Proteomes" id="UP000192796"/>
    </source>
</evidence>
<dbReference type="EC" id="3.5.1.28" evidence="2"/>
<keyword evidence="4" id="KW-0961">Cell wall biogenesis/degradation</keyword>
<dbReference type="Pfam" id="PF01510">
    <property type="entry name" value="Amidase_2"/>
    <property type="match status" value="1"/>
</dbReference>
<comment type="caution">
    <text evidence="6">The sequence shown here is derived from an EMBL/GenBank/DDBJ whole genome shotgun (WGS) entry which is preliminary data.</text>
</comment>
<keyword evidence="3" id="KW-0378">Hydrolase</keyword>
<evidence type="ECO:0000256" key="2">
    <source>
        <dbReference type="ARBA" id="ARBA00011901"/>
    </source>
</evidence>
<proteinExistence type="predicted"/>
<evidence type="ECO:0000259" key="5">
    <source>
        <dbReference type="SMART" id="SM00644"/>
    </source>
</evidence>
<dbReference type="SUPFAM" id="SSF55846">
    <property type="entry name" value="N-acetylmuramoyl-L-alanine amidase-like"/>
    <property type="match status" value="1"/>
</dbReference>
<sequence length="188" mass="21181">MPFREKYTITPRYLPQPSKRRPGLIAAPIRFLVAHDTGNPDSTALDNVAYYMRSKDVESASAHIFVDDKQIIECVPALTGKPEKAWHVLYNVPKDNGLYGVNANDAAIGIEYCFGRNIDAGLAYKKYLWVLAKCCFTFGLDPSRDVVGHFILDPKRKTDPVTGLAHSRRTYKKLLRDIVAEYKDCTAK</sequence>
<dbReference type="InterPro" id="IPR036505">
    <property type="entry name" value="Amidase/PGRP_sf"/>
</dbReference>
<organism evidence="6 7">
    <name type="scientific">Niastella vici</name>
    <dbReference type="NCBI Taxonomy" id="1703345"/>
    <lineage>
        <taxon>Bacteria</taxon>
        <taxon>Pseudomonadati</taxon>
        <taxon>Bacteroidota</taxon>
        <taxon>Chitinophagia</taxon>
        <taxon>Chitinophagales</taxon>
        <taxon>Chitinophagaceae</taxon>
        <taxon>Niastella</taxon>
    </lineage>
</organism>
<name>A0A1V9FZJ8_9BACT</name>
<dbReference type="GO" id="GO:0071555">
    <property type="term" value="P:cell wall organization"/>
    <property type="evidence" value="ECO:0007669"/>
    <property type="project" value="UniProtKB-KW"/>
</dbReference>
<dbReference type="AlphaFoldDB" id="A0A1V9FZJ8"/>
<dbReference type="RefSeq" id="WP_081147450.1">
    <property type="nucleotide sequence ID" value="NZ_LVYD01000044.1"/>
</dbReference>
<dbReference type="EMBL" id="LVYD01000044">
    <property type="protein sequence ID" value="OQP63789.1"/>
    <property type="molecule type" value="Genomic_DNA"/>
</dbReference>
<accession>A0A1V9FZJ8</accession>
<feature type="domain" description="N-acetylmuramoyl-L-alanine amidase" evidence="5">
    <location>
        <begin position="17"/>
        <end position="161"/>
    </location>
</feature>
<dbReference type="SMART" id="SM00644">
    <property type="entry name" value="Ami_2"/>
    <property type="match status" value="1"/>
</dbReference>
<dbReference type="GO" id="GO:0009254">
    <property type="term" value="P:peptidoglycan turnover"/>
    <property type="evidence" value="ECO:0007669"/>
    <property type="project" value="TreeGrafter"/>
</dbReference>